<protein>
    <submittedName>
        <fullName evidence="2">Uncharacterized protein</fullName>
    </submittedName>
</protein>
<name>A0A3P6EN61_BRAOL</name>
<accession>A0A3P6EN61</accession>
<sequence length="65" mass="7323">MFGSLLEYPRGKSIDIGSTRVPTSSAQTAVNAVKRNPRSRSHRRLRHVFTFPAMAMANSRSCFLR</sequence>
<dbReference type="EMBL" id="LR031876">
    <property type="protein sequence ID" value="VDD36654.1"/>
    <property type="molecule type" value="Genomic_DNA"/>
</dbReference>
<organism evidence="2">
    <name type="scientific">Brassica oleracea</name>
    <name type="common">Wild cabbage</name>
    <dbReference type="NCBI Taxonomy" id="3712"/>
    <lineage>
        <taxon>Eukaryota</taxon>
        <taxon>Viridiplantae</taxon>
        <taxon>Streptophyta</taxon>
        <taxon>Embryophyta</taxon>
        <taxon>Tracheophyta</taxon>
        <taxon>Spermatophyta</taxon>
        <taxon>Magnoliopsida</taxon>
        <taxon>eudicotyledons</taxon>
        <taxon>Gunneridae</taxon>
        <taxon>Pentapetalae</taxon>
        <taxon>rosids</taxon>
        <taxon>malvids</taxon>
        <taxon>Brassicales</taxon>
        <taxon>Brassicaceae</taxon>
        <taxon>Brassiceae</taxon>
        <taxon>Brassica</taxon>
    </lineage>
</organism>
<dbReference type="AlphaFoldDB" id="A0A3P6EN61"/>
<reference evidence="2" key="1">
    <citation type="submission" date="2018-11" db="EMBL/GenBank/DDBJ databases">
        <authorList>
            <consortium name="Genoscope - CEA"/>
            <person name="William W."/>
        </authorList>
    </citation>
    <scope>NUCLEOTIDE SEQUENCE</scope>
</reference>
<evidence type="ECO:0000313" key="2">
    <source>
        <dbReference type="EMBL" id="VDD36654.1"/>
    </source>
</evidence>
<feature type="region of interest" description="Disordered" evidence="1">
    <location>
        <begin position="17"/>
        <end position="39"/>
    </location>
</feature>
<feature type="compositionally biased region" description="Polar residues" evidence="1">
    <location>
        <begin position="20"/>
        <end position="30"/>
    </location>
</feature>
<gene>
    <name evidence="2" type="ORF">BOLC7T42214H</name>
</gene>
<proteinExistence type="predicted"/>
<evidence type="ECO:0000256" key="1">
    <source>
        <dbReference type="SAM" id="MobiDB-lite"/>
    </source>
</evidence>